<dbReference type="PANTHER" id="PTHR13874:SF11">
    <property type="entry name" value="ENDOTHELIN-3"/>
    <property type="match status" value="1"/>
</dbReference>
<dbReference type="GO" id="GO:0014826">
    <property type="term" value="P:vein smooth muscle contraction"/>
    <property type="evidence" value="ECO:0007669"/>
    <property type="project" value="TreeGrafter"/>
</dbReference>
<dbReference type="RefSeq" id="XP_054837203.1">
    <property type="nucleotide sequence ID" value="XM_054981228.1"/>
</dbReference>
<evidence type="ECO:0000256" key="9">
    <source>
        <dbReference type="ARBA" id="ARBA00023259"/>
    </source>
</evidence>
<keyword evidence="10" id="KW-0839">Vasoconstrictor</keyword>
<keyword evidence="6 13" id="KW-0732">Signal</keyword>
<dbReference type="Proteomes" id="UP001190640">
    <property type="component" value="Chromosome 5"/>
</dbReference>
<reference evidence="16" key="1">
    <citation type="submission" date="2025-08" db="UniProtKB">
        <authorList>
            <consortium name="RefSeq"/>
        </authorList>
    </citation>
    <scope>IDENTIFICATION</scope>
    <source>
        <tissue evidence="16">Blood</tissue>
    </source>
</reference>
<comment type="function">
    <text evidence="1">Endothelins are endothelium-derived vasoconstrictor peptides.</text>
</comment>
<dbReference type="GO" id="GO:0006874">
    <property type="term" value="P:intracellular calcium ion homeostasis"/>
    <property type="evidence" value="ECO:0007669"/>
    <property type="project" value="TreeGrafter"/>
</dbReference>
<evidence type="ECO:0000313" key="16">
    <source>
        <dbReference type="RefSeq" id="XP_054837203.1"/>
    </source>
</evidence>
<evidence type="ECO:0000313" key="15">
    <source>
        <dbReference type="Proteomes" id="UP001190640"/>
    </source>
</evidence>
<dbReference type="GO" id="GO:0003100">
    <property type="term" value="P:regulation of systemic arterial blood pressure by endothelin"/>
    <property type="evidence" value="ECO:0007669"/>
    <property type="project" value="TreeGrafter"/>
</dbReference>
<dbReference type="InterPro" id="IPR019764">
    <property type="entry name" value="Endothelin_toxin_CS"/>
</dbReference>
<gene>
    <name evidence="16" type="primary">EDN3</name>
</gene>
<dbReference type="AlphaFoldDB" id="A0AA97JFG7"/>
<dbReference type="InterPro" id="IPR020475">
    <property type="entry name" value="Endothelin"/>
</dbReference>
<dbReference type="CTD" id="1908"/>
<evidence type="ECO:0000256" key="8">
    <source>
        <dbReference type="ARBA" id="ARBA00023157"/>
    </source>
</evidence>
<dbReference type="GeneID" id="129330946"/>
<dbReference type="GO" id="GO:0005615">
    <property type="term" value="C:extracellular space"/>
    <property type="evidence" value="ECO:0007669"/>
    <property type="project" value="TreeGrafter"/>
</dbReference>
<evidence type="ECO:0000256" key="5">
    <source>
        <dbReference type="ARBA" id="ARBA00022582"/>
    </source>
</evidence>
<keyword evidence="15" id="KW-1185">Reference proteome</keyword>
<evidence type="ECO:0000256" key="1">
    <source>
        <dbReference type="ARBA" id="ARBA00003023"/>
    </source>
</evidence>
<organism evidence="15 16">
    <name type="scientific">Eublepharis macularius</name>
    <name type="common">Leopard gecko</name>
    <name type="synonym">Cyrtodactylus macularius</name>
    <dbReference type="NCBI Taxonomy" id="481883"/>
    <lineage>
        <taxon>Eukaryota</taxon>
        <taxon>Metazoa</taxon>
        <taxon>Chordata</taxon>
        <taxon>Craniata</taxon>
        <taxon>Vertebrata</taxon>
        <taxon>Euteleostomi</taxon>
        <taxon>Lepidosauria</taxon>
        <taxon>Squamata</taxon>
        <taxon>Bifurcata</taxon>
        <taxon>Gekkota</taxon>
        <taxon>Eublepharidae</taxon>
        <taxon>Eublepharinae</taxon>
        <taxon>Eublepharis</taxon>
    </lineage>
</organism>
<feature type="signal peptide" evidence="13">
    <location>
        <begin position="1"/>
        <end position="18"/>
    </location>
</feature>
<keyword evidence="7" id="KW-0838">Vasoactive</keyword>
<feature type="domain" description="Endothelin-like toxin" evidence="14">
    <location>
        <begin position="84"/>
        <end position="105"/>
    </location>
</feature>
<dbReference type="PANTHER" id="PTHR13874">
    <property type="entry name" value="ENDOTHELIN"/>
    <property type="match status" value="1"/>
</dbReference>
<evidence type="ECO:0000256" key="3">
    <source>
        <dbReference type="ARBA" id="ARBA00010959"/>
    </source>
</evidence>
<evidence type="ECO:0000256" key="13">
    <source>
        <dbReference type="SAM" id="SignalP"/>
    </source>
</evidence>
<protein>
    <recommendedName>
        <fullName evidence="11">Endothelin-3</fullName>
    </recommendedName>
    <alternativeName>
        <fullName evidence="12">Preproendothelin-3</fullName>
    </alternativeName>
</protein>
<feature type="chain" id="PRO_5041693157" description="Endothelin-3" evidence="13">
    <location>
        <begin position="19"/>
        <end position="192"/>
    </location>
</feature>
<evidence type="ECO:0000256" key="10">
    <source>
        <dbReference type="ARBA" id="ARBA00023322"/>
    </source>
</evidence>
<name>A0AA97JFG7_EUBMA</name>
<dbReference type="PRINTS" id="PR00365">
    <property type="entry name" value="ENDOTHELIN"/>
</dbReference>
<dbReference type="PROSITE" id="PS00270">
    <property type="entry name" value="ENDOTHELIN"/>
    <property type="match status" value="1"/>
</dbReference>
<evidence type="ECO:0000256" key="2">
    <source>
        <dbReference type="ARBA" id="ARBA00004613"/>
    </source>
</evidence>
<evidence type="ECO:0000256" key="4">
    <source>
        <dbReference type="ARBA" id="ARBA00022525"/>
    </source>
</evidence>
<dbReference type="InterPro" id="IPR001928">
    <property type="entry name" value="Endothln-like_toxin"/>
</dbReference>
<keyword evidence="8" id="KW-1015">Disulfide bond</keyword>
<dbReference type="GO" id="GO:0005179">
    <property type="term" value="F:hormone activity"/>
    <property type="evidence" value="ECO:0007669"/>
    <property type="project" value="TreeGrafter"/>
</dbReference>
<dbReference type="GO" id="GO:0019229">
    <property type="term" value="P:regulation of vasoconstriction"/>
    <property type="evidence" value="ECO:0007669"/>
    <property type="project" value="InterPro"/>
</dbReference>
<sequence length="192" mass="21373">MELRFLILLGLTITSSTGFSLPVSHPLLPLGGGISRGLRAPGLRERASDKNKVLAGELLSTSRGETASSGKLAGPGEAHRRAKRCTCFTYKDKECVYYCHLDIIWITTPERTVPYGLSNYRGGFRGKRSVGQHRRSARSSKWPPSRCSCTDRCDKQCMRFCTMAQGNQCNKELLDSSAETEPHREKDHIPNQ</sequence>
<evidence type="ECO:0000256" key="7">
    <source>
        <dbReference type="ARBA" id="ARBA00022858"/>
    </source>
</evidence>
<evidence type="ECO:0000256" key="6">
    <source>
        <dbReference type="ARBA" id="ARBA00022729"/>
    </source>
</evidence>
<keyword evidence="5" id="KW-0123">Cardiotoxin</keyword>
<accession>A0AA97JFG7</accession>
<dbReference type="Pfam" id="PF00322">
    <property type="entry name" value="Endothelin"/>
    <property type="match status" value="1"/>
</dbReference>
<dbReference type="KEGG" id="emc:129330946"/>
<evidence type="ECO:0000259" key="14">
    <source>
        <dbReference type="SMART" id="SM00272"/>
    </source>
</evidence>
<evidence type="ECO:0000256" key="12">
    <source>
        <dbReference type="ARBA" id="ARBA00041850"/>
    </source>
</evidence>
<evidence type="ECO:0000256" key="11">
    <source>
        <dbReference type="ARBA" id="ARBA00040198"/>
    </source>
</evidence>
<dbReference type="GO" id="GO:0031708">
    <property type="term" value="F:endothelin B receptor binding"/>
    <property type="evidence" value="ECO:0007669"/>
    <property type="project" value="TreeGrafter"/>
</dbReference>
<feature type="domain" description="Endothelin-like toxin" evidence="14">
    <location>
        <begin position="146"/>
        <end position="167"/>
    </location>
</feature>
<comment type="similarity">
    <text evidence="3">Belongs to the endothelin/sarafotoxin family.</text>
</comment>
<comment type="subcellular location">
    <subcellularLocation>
        <location evidence="2">Secreted</location>
    </subcellularLocation>
</comment>
<keyword evidence="9" id="KW-0800">Toxin</keyword>
<keyword evidence="4" id="KW-0964">Secreted</keyword>
<proteinExistence type="inferred from homology"/>
<keyword evidence="9" id="KW-1213">G-protein coupled receptor impairing toxin</keyword>
<dbReference type="SMART" id="SM00272">
    <property type="entry name" value="END"/>
    <property type="match status" value="2"/>
</dbReference>